<reference evidence="2" key="1">
    <citation type="journal article" date="2019" name="Int. J. Syst. Evol. Microbiol.">
        <title>The Global Catalogue of Microorganisms (GCM) 10K type strain sequencing project: providing services to taxonomists for standard genome sequencing and annotation.</title>
        <authorList>
            <consortium name="The Broad Institute Genomics Platform"/>
            <consortium name="The Broad Institute Genome Sequencing Center for Infectious Disease"/>
            <person name="Wu L."/>
            <person name="Ma J."/>
        </authorList>
    </citation>
    <scope>NUCLEOTIDE SEQUENCE [LARGE SCALE GENOMIC DNA]</scope>
    <source>
        <strain evidence="2">CGMCC 1.10363</strain>
    </source>
</reference>
<protein>
    <submittedName>
        <fullName evidence="1">Uncharacterized protein</fullName>
    </submittedName>
</protein>
<dbReference type="Proteomes" id="UP001595900">
    <property type="component" value="Unassembled WGS sequence"/>
</dbReference>
<keyword evidence="2" id="KW-1185">Reference proteome</keyword>
<accession>A0ABV8QB13</accession>
<gene>
    <name evidence="1" type="ORF">ACFOYW_14190</name>
</gene>
<proteinExistence type="predicted"/>
<dbReference type="RefSeq" id="WP_390230191.1">
    <property type="nucleotide sequence ID" value="NZ_JBHSCN010000006.1"/>
</dbReference>
<comment type="caution">
    <text evidence="1">The sequence shown here is derived from an EMBL/GenBank/DDBJ whole genome shotgun (WGS) entry which is preliminary data.</text>
</comment>
<organism evidence="1 2">
    <name type="scientific">Gryllotalpicola reticulitermitis</name>
    <dbReference type="NCBI Taxonomy" id="1184153"/>
    <lineage>
        <taxon>Bacteria</taxon>
        <taxon>Bacillati</taxon>
        <taxon>Actinomycetota</taxon>
        <taxon>Actinomycetes</taxon>
        <taxon>Micrococcales</taxon>
        <taxon>Microbacteriaceae</taxon>
        <taxon>Gryllotalpicola</taxon>
    </lineage>
</organism>
<sequence>MGTAREVEIYRRVLSRLAQQDYARGADLQTGILTVAPRSRHLDDGSQMPARLDIQIDRFEFGRAYPTLVHGGRQLWTTGTDEDHVFNLLDVHLRESIDSMNAPGNRGFRYEDGKFVPWSQ</sequence>
<dbReference type="EMBL" id="JBHSCN010000006">
    <property type="protein sequence ID" value="MFC4244523.1"/>
    <property type="molecule type" value="Genomic_DNA"/>
</dbReference>
<name>A0ABV8QB13_9MICO</name>
<evidence type="ECO:0000313" key="1">
    <source>
        <dbReference type="EMBL" id="MFC4244523.1"/>
    </source>
</evidence>
<evidence type="ECO:0000313" key="2">
    <source>
        <dbReference type="Proteomes" id="UP001595900"/>
    </source>
</evidence>